<accession>B9TJ71</accession>
<dbReference type="Proteomes" id="UP000008311">
    <property type="component" value="Unassembled WGS sequence"/>
</dbReference>
<evidence type="ECO:0000313" key="3">
    <source>
        <dbReference type="Proteomes" id="UP000008311"/>
    </source>
</evidence>
<dbReference type="InParanoid" id="B9TJ71"/>
<reference evidence="3" key="1">
    <citation type="journal article" date="2010" name="Nat. Biotechnol.">
        <title>Draft genome sequence of the oilseed species Ricinus communis.</title>
        <authorList>
            <person name="Chan A.P."/>
            <person name="Crabtree J."/>
            <person name="Zhao Q."/>
            <person name="Lorenzi H."/>
            <person name="Orvis J."/>
            <person name="Puiu D."/>
            <person name="Melake-Berhan A."/>
            <person name="Jones K.M."/>
            <person name="Redman J."/>
            <person name="Chen G."/>
            <person name="Cahoon E.B."/>
            <person name="Gedil M."/>
            <person name="Stanke M."/>
            <person name="Haas B.J."/>
            <person name="Wortman J.R."/>
            <person name="Fraser-Liggett C.M."/>
            <person name="Ravel J."/>
            <person name="Rabinowicz P.D."/>
        </authorList>
    </citation>
    <scope>NUCLEOTIDE SEQUENCE [LARGE SCALE GENOMIC DNA]</scope>
    <source>
        <strain evidence="3">cv. Hale</strain>
    </source>
</reference>
<dbReference type="AlphaFoldDB" id="B9TJ71"/>
<evidence type="ECO:0000313" key="2">
    <source>
        <dbReference type="EMBL" id="EEF24092.1"/>
    </source>
</evidence>
<proteinExistence type="predicted"/>
<gene>
    <name evidence="2" type="ORF">RCOM_1844610</name>
</gene>
<organism evidence="2 3">
    <name type="scientific">Ricinus communis</name>
    <name type="common">Castor bean</name>
    <dbReference type="NCBI Taxonomy" id="3988"/>
    <lineage>
        <taxon>Eukaryota</taxon>
        <taxon>Viridiplantae</taxon>
        <taxon>Streptophyta</taxon>
        <taxon>Embryophyta</taxon>
        <taxon>Tracheophyta</taxon>
        <taxon>Spermatophyta</taxon>
        <taxon>Magnoliopsida</taxon>
        <taxon>eudicotyledons</taxon>
        <taxon>Gunneridae</taxon>
        <taxon>Pentapetalae</taxon>
        <taxon>rosids</taxon>
        <taxon>fabids</taxon>
        <taxon>Malpighiales</taxon>
        <taxon>Euphorbiaceae</taxon>
        <taxon>Acalyphoideae</taxon>
        <taxon>Acalypheae</taxon>
        <taxon>Ricinus</taxon>
    </lineage>
</organism>
<evidence type="ECO:0000256" key="1">
    <source>
        <dbReference type="SAM" id="MobiDB-lite"/>
    </source>
</evidence>
<feature type="region of interest" description="Disordered" evidence="1">
    <location>
        <begin position="153"/>
        <end position="176"/>
    </location>
</feature>
<dbReference type="EMBL" id="EQ983494">
    <property type="protein sequence ID" value="EEF24092.1"/>
    <property type="molecule type" value="Genomic_DNA"/>
</dbReference>
<name>B9TJ71_RICCO</name>
<sequence>MSGRCARRAPAVVHGAEWVRHGHRGHRHRFLALFADKAAAHRVIHLGDAATILAGQGETHAVRVFGQRLGHVEHQVRAALEWHRVLAEQRQLAGRLGFRQLRVDACRHHVLRRFAHQPKQHRLVGGVADAGQGERAIQFGLDLGHVIQRSVVQQKPARGNHRPHGMGTRRADADLE</sequence>
<keyword evidence="3" id="KW-1185">Reference proteome</keyword>
<protein>
    <submittedName>
        <fullName evidence="2">Uncharacterized protein</fullName>
    </submittedName>
</protein>